<dbReference type="OrthoDB" id="10266042at2759"/>
<comment type="similarity">
    <text evidence="1 8">Belongs to the adaptor complexes medium subunit family. Delta-COP subfamily.</text>
</comment>
<dbReference type="GO" id="GO:0006888">
    <property type="term" value="P:endoplasmic reticulum to Golgi vesicle-mediated transport"/>
    <property type="evidence" value="ECO:0007669"/>
    <property type="project" value="TreeGrafter"/>
</dbReference>
<keyword evidence="5 8" id="KW-0653">Protein transport</keyword>
<evidence type="ECO:0000259" key="10">
    <source>
        <dbReference type="PROSITE" id="PS51072"/>
    </source>
</evidence>
<gene>
    <name evidence="11" type="ORF">Eint_080260</name>
</gene>
<sequence>MIIGLFVANSLTGQMVSRMTRTMPVSKMEHFVFDFISSGASTNGVLTRSFYKYVYNVIDSTYYVAITSIGYNNVKAQRILDLLQKNTDGEVIDVLVTIDNILYGQTTFDSNITLIKDMDSQEEKIHEMMMKNKSKELIQKQKEFQKRPVSDIDRELERVKNLEIEMRNESIQQLKSIVKTNSNPVKEKRRALETSLSPVFIVFKERLRMEIDKENNIKSGEVQGDMSITIKEEEYRDIEIKLGNVGKDVKFSPNLNKSMSGEGILRCEKGFPIEKNVALVKWKSSDVREAPITVTFWPSETGLNVYQIMFEYTAECNMKDLSIFFSKSKVSNVSINGPARERDSHIEWNIGDVEKGSSDTLEFSCTCADPSEVFPLEIYFTSDFVFTNLFVERVVRKGEEIDEVEIKKVFEVDKFSVVDE</sequence>
<name>E0S8G8_ENCIT</name>
<comment type="subunit">
    <text evidence="8">Oligomeric complex that consists of at least the alpha, beta, beta', gamma, delta, epsilon and zeta subunits.</text>
</comment>
<evidence type="ECO:0000256" key="6">
    <source>
        <dbReference type="ARBA" id="ARBA00023034"/>
    </source>
</evidence>
<evidence type="ECO:0000256" key="4">
    <source>
        <dbReference type="ARBA" id="ARBA00022892"/>
    </source>
</evidence>
<dbReference type="Pfam" id="PF00928">
    <property type="entry name" value="Adap_comp_sub"/>
    <property type="match status" value="1"/>
</dbReference>
<protein>
    <recommendedName>
        <fullName evidence="8">Coatomer subunit delta</fullName>
    </recommendedName>
</protein>
<evidence type="ECO:0000256" key="2">
    <source>
        <dbReference type="ARBA" id="ARBA00022448"/>
    </source>
</evidence>
<dbReference type="KEGG" id="ein:Eint_080260"/>
<dbReference type="GO" id="GO:0006890">
    <property type="term" value="P:retrograde vesicle-mediated transport, Golgi to endoplasmic reticulum"/>
    <property type="evidence" value="ECO:0007669"/>
    <property type="project" value="UniProtKB-UniRule"/>
</dbReference>
<dbReference type="InterPro" id="IPR028565">
    <property type="entry name" value="MHD"/>
</dbReference>
<evidence type="ECO:0000256" key="1">
    <source>
        <dbReference type="ARBA" id="ARBA00010516"/>
    </source>
</evidence>
<dbReference type="GO" id="GO:0015031">
    <property type="term" value="P:protein transport"/>
    <property type="evidence" value="ECO:0007669"/>
    <property type="project" value="UniProtKB-KW"/>
</dbReference>
<proteinExistence type="inferred from homology"/>
<dbReference type="PROSITE" id="PS51072">
    <property type="entry name" value="MHD"/>
    <property type="match status" value="1"/>
</dbReference>
<comment type="subcellular location">
    <subcellularLocation>
        <location evidence="8 9">Cytoplasm</location>
    </subcellularLocation>
    <subcellularLocation>
        <location evidence="8 9">Cytoplasmic vesicle</location>
        <location evidence="8 9">COPI-coated vesicle membrane</location>
        <topology evidence="8 9">Peripheral membrane protein</topology>
        <orientation evidence="8 9">Cytoplasmic side</orientation>
    </subcellularLocation>
    <subcellularLocation>
        <location evidence="8 9">Golgi apparatus membrane</location>
        <topology evidence="8 9">Peripheral membrane protein</topology>
        <orientation evidence="8 9">Cytoplasmic side</orientation>
    </subcellularLocation>
</comment>
<evidence type="ECO:0000256" key="7">
    <source>
        <dbReference type="ARBA" id="ARBA00023329"/>
    </source>
</evidence>
<dbReference type="CDD" id="cd09254">
    <property type="entry name" value="AP_delta-COPI_MHD"/>
    <property type="match status" value="1"/>
</dbReference>
<reference evidence="11 12" key="2">
    <citation type="journal article" date="2012" name="Proc. Natl. Acad. Sci. U.S.A.">
        <title>Gain and loss of multiple functionally related, horizontally transferred genes in the reduced genomes of two microsporidian parasites.</title>
        <authorList>
            <person name="Pombert J.-F."/>
            <person name="Selman M."/>
            <person name="Burki F."/>
            <person name="Bardell F.T."/>
            <person name="Farinelli L."/>
            <person name="Solter L.F."/>
            <person name="Whitman D.W."/>
            <person name="Weiss L.M."/>
            <person name="Corradi N."/>
            <person name="Keeling P.J."/>
        </authorList>
    </citation>
    <scope>NUCLEOTIDE SEQUENCE [LARGE SCALE GENOMIC DNA]</scope>
    <source>
        <strain evidence="11 12">ATCC 50506</strain>
    </source>
</reference>
<dbReference type="GeneID" id="9698146"/>
<organism evidence="11 12">
    <name type="scientific">Encephalitozoon intestinalis (strain ATCC 50506)</name>
    <name type="common">Microsporidian parasite</name>
    <name type="synonym">Septata intestinalis</name>
    <dbReference type="NCBI Taxonomy" id="876142"/>
    <lineage>
        <taxon>Eukaryota</taxon>
        <taxon>Fungi</taxon>
        <taxon>Fungi incertae sedis</taxon>
        <taxon>Microsporidia</taxon>
        <taxon>Unikaryonidae</taxon>
        <taxon>Encephalitozoon</taxon>
    </lineage>
</organism>
<dbReference type="GO" id="GO:0000139">
    <property type="term" value="C:Golgi membrane"/>
    <property type="evidence" value="ECO:0007669"/>
    <property type="project" value="UniProtKB-SubCell"/>
</dbReference>
<dbReference type="GO" id="GO:0051645">
    <property type="term" value="P:Golgi localization"/>
    <property type="evidence" value="ECO:0007669"/>
    <property type="project" value="TreeGrafter"/>
</dbReference>
<evidence type="ECO:0000256" key="9">
    <source>
        <dbReference type="RuleBase" id="RU366052"/>
    </source>
</evidence>
<dbReference type="InterPro" id="IPR036168">
    <property type="entry name" value="AP2_Mu_C_sf"/>
</dbReference>
<dbReference type="AlphaFoldDB" id="E0S8G8"/>
<evidence type="ECO:0000256" key="5">
    <source>
        <dbReference type="ARBA" id="ARBA00022927"/>
    </source>
</evidence>
<dbReference type="PANTHER" id="PTHR10121:SF0">
    <property type="entry name" value="COATOMER SUBUNIT DELTA"/>
    <property type="match status" value="1"/>
</dbReference>
<keyword evidence="7 8" id="KW-0968">Cytoplasmic vesicle</keyword>
<dbReference type="RefSeq" id="XP_003073322.1">
    <property type="nucleotide sequence ID" value="XM_003073276.1"/>
</dbReference>
<dbReference type="SUPFAM" id="SSF49447">
    <property type="entry name" value="Second domain of Mu2 adaptin subunit (ap50) of ap2 adaptor"/>
    <property type="match status" value="1"/>
</dbReference>
<dbReference type="EMBL" id="CP001949">
    <property type="protein sequence ID" value="ADM11962.1"/>
    <property type="molecule type" value="Genomic_DNA"/>
</dbReference>
<dbReference type="PANTHER" id="PTHR10121">
    <property type="entry name" value="COATOMER SUBUNIT DELTA"/>
    <property type="match status" value="1"/>
</dbReference>
<dbReference type="HOGENOM" id="CLU_667471_0_0_1"/>
<accession>E0S8G8</accession>
<keyword evidence="12" id="KW-1185">Reference proteome</keyword>
<comment type="function">
    <text evidence="8">The coatomer is a cytosolic protein complex that binds to dilysine motifs and reversibly associates with Golgi non-clathrin-coated vesicles, which further mediate biosynthetic protein transport from the ER, via the Golgi up to the trans Golgi network. Coatomer complex is required for budding from Golgi membranes, and is essential for the retrograde Golgi-to-ER transport of dilysine-tagged proteins.</text>
</comment>
<keyword evidence="2 8" id="KW-0813">Transport</keyword>
<dbReference type="Proteomes" id="UP000002313">
    <property type="component" value="Chromosome VIII"/>
</dbReference>
<reference evidence="11 12" key="1">
    <citation type="journal article" date="2010" name="Nat. Commun.">
        <title>The complete sequence of the smallest known nuclear genome from the microsporidian Encephalitozoon intestinalis.</title>
        <authorList>
            <person name="Corradi N."/>
            <person name="Pombert J.-F."/>
            <person name="Farinelli L."/>
            <person name="Didier E.S."/>
            <person name="Keeling P.J."/>
        </authorList>
    </citation>
    <scope>NUCLEOTIDE SEQUENCE [LARGE SCALE GENOMIC DNA]</scope>
    <source>
        <strain evidence="11 12">ATCC 50506</strain>
    </source>
</reference>
<evidence type="ECO:0000256" key="3">
    <source>
        <dbReference type="ARBA" id="ARBA00022490"/>
    </source>
</evidence>
<keyword evidence="4 8" id="KW-0931">ER-Golgi transport</keyword>
<dbReference type="InterPro" id="IPR027059">
    <property type="entry name" value="Coatomer_dsu"/>
</dbReference>
<keyword evidence="3 8" id="KW-0963">Cytoplasm</keyword>
<evidence type="ECO:0000313" key="12">
    <source>
        <dbReference type="Proteomes" id="UP000002313"/>
    </source>
</evidence>
<keyword evidence="8" id="KW-0472">Membrane</keyword>
<evidence type="ECO:0000313" key="11">
    <source>
        <dbReference type="EMBL" id="ADM11962.1"/>
    </source>
</evidence>
<dbReference type="VEuPathDB" id="MicrosporidiaDB:Eint_080260"/>
<keyword evidence="6 8" id="KW-0333">Golgi apparatus</keyword>
<dbReference type="GO" id="GO:0030126">
    <property type="term" value="C:COPI vesicle coat"/>
    <property type="evidence" value="ECO:0007669"/>
    <property type="project" value="UniProtKB-UniRule"/>
</dbReference>
<feature type="domain" description="MHD" evidence="10">
    <location>
        <begin position="196"/>
        <end position="418"/>
    </location>
</feature>
<evidence type="ECO:0000256" key="8">
    <source>
        <dbReference type="RuleBase" id="RU364018"/>
    </source>
</evidence>